<feature type="transmembrane region" description="Helical" evidence="2">
    <location>
        <begin position="6"/>
        <end position="27"/>
    </location>
</feature>
<reference evidence="3" key="1">
    <citation type="submission" date="2023-05" db="EMBL/GenBank/DDBJ databases">
        <title>Metabolic capabilities are highly conserved among human nasal-associated Corynebacterium species in pangenomic analyses.</title>
        <authorList>
            <person name="Tran T.H."/>
            <person name="Roberts A.Q."/>
            <person name="Escapa I.F."/>
            <person name="Gao W."/>
            <person name="Conlan S."/>
            <person name="Kong H."/>
            <person name="Segre J.A."/>
            <person name="Kelly M.S."/>
            <person name="Lemon K.P."/>
        </authorList>
    </citation>
    <scope>NUCLEOTIDE SEQUENCE</scope>
    <source>
        <strain evidence="3">KPL2773</strain>
    </source>
</reference>
<keyword evidence="2" id="KW-0472">Membrane</keyword>
<name>A0AAP4F6U5_9CORY</name>
<protein>
    <submittedName>
        <fullName evidence="3">Uncharacterized protein</fullName>
    </submittedName>
</protein>
<feature type="region of interest" description="Disordered" evidence="1">
    <location>
        <begin position="92"/>
        <end position="117"/>
    </location>
</feature>
<dbReference type="RefSeq" id="WP_284589224.1">
    <property type="nucleotide sequence ID" value="NZ_JASNUC010000014.1"/>
</dbReference>
<dbReference type="EMBL" id="JASNVH010000015">
    <property type="protein sequence ID" value="MDK4307723.1"/>
    <property type="molecule type" value="Genomic_DNA"/>
</dbReference>
<comment type="caution">
    <text evidence="3">The sequence shown here is derived from an EMBL/GenBank/DDBJ whole genome shotgun (WGS) entry which is preliminary data.</text>
</comment>
<keyword evidence="2" id="KW-0812">Transmembrane</keyword>
<keyword evidence="2" id="KW-1133">Transmembrane helix</keyword>
<feature type="compositionally biased region" description="Polar residues" evidence="1">
    <location>
        <begin position="106"/>
        <end position="117"/>
    </location>
</feature>
<gene>
    <name evidence="3" type="ORF">QPX42_09255</name>
</gene>
<dbReference type="Proteomes" id="UP001224412">
    <property type="component" value="Unassembled WGS sequence"/>
</dbReference>
<proteinExistence type="predicted"/>
<evidence type="ECO:0000256" key="2">
    <source>
        <dbReference type="SAM" id="Phobius"/>
    </source>
</evidence>
<evidence type="ECO:0000256" key="1">
    <source>
        <dbReference type="SAM" id="MobiDB-lite"/>
    </source>
</evidence>
<accession>A0AAP4F6U5</accession>
<sequence length="117" mass="12983">MDTAEIVLQAAQLFIALAGLIGLVVTIQQRTNSDNRSEWWKRYTWSIENIANDNERVRSAAWQNTKALYQSSLITKTEKALIAGLALETLNDDNRKQDDTGGSDAPRNQSSGTPNDC</sequence>
<dbReference type="AlphaFoldDB" id="A0AAP4F6U5"/>
<evidence type="ECO:0000313" key="4">
    <source>
        <dbReference type="Proteomes" id="UP001224412"/>
    </source>
</evidence>
<organism evidence="3 4">
    <name type="scientific">Corynebacterium pseudodiphtheriticum</name>
    <dbReference type="NCBI Taxonomy" id="37637"/>
    <lineage>
        <taxon>Bacteria</taxon>
        <taxon>Bacillati</taxon>
        <taxon>Actinomycetota</taxon>
        <taxon>Actinomycetes</taxon>
        <taxon>Mycobacteriales</taxon>
        <taxon>Corynebacteriaceae</taxon>
        <taxon>Corynebacterium</taxon>
    </lineage>
</organism>
<evidence type="ECO:0000313" key="3">
    <source>
        <dbReference type="EMBL" id="MDK4307723.1"/>
    </source>
</evidence>